<keyword evidence="9" id="KW-1185">Reference proteome</keyword>
<evidence type="ECO:0000313" key="9">
    <source>
        <dbReference type="Proteomes" id="UP000076512"/>
    </source>
</evidence>
<dbReference type="GO" id="GO:0003886">
    <property type="term" value="F:DNA (cytosine-5-)-methyltransferase activity"/>
    <property type="evidence" value="ECO:0007669"/>
    <property type="project" value="UniProtKB-EC"/>
</dbReference>
<evidence type="ECO:0000313" key="8">
    <source>
        <dbReference type="EMBL" id="KZM70956.1"/>
    </source>
</evidence>
<dbReference type="SUPFAM" id="SSF53335">
    <property type="entry name" value="S-adenosyl-L-methionine-dependent methyltransferases"/>
    <property type="match status" value="1"/>
</dbReference>
<dbReference type="REBASE" id="170373">
    <property type="entry name" value="M.Nte406ORF41260P"/>
</dbReference>
<feature type="region of interest" description="Disordered" evidence="7">
    <location>
        <begin position="186"/>
        <end position="227"/>
    </location>
</feature>
<dbReference type="PRINTS" id="PR00105">
    <property type="entry name" value="C5METTRFRASE"/>
</dbReference>
<dbReference type="Proteomes" id="UP000076512">
    <property type="component" value="Unassembled WGS sequence"/>
</dbReference>
<dbReference type="GO" id="GO:0044027">
    <property type="term" value="P:negative regulation of gene expression via chromosomal CpG island methylation"/>
    <property type="evidence" value="ECO:0007669"/>
    <property type="project" value="TreeGrafter"/>
</dbReference>
<dbReference type="GO" id="GO:0003677">
    <property type="term" value="F:DNA binding"/>
    <property type="evidence" value="ECO:0007669"/>
    <property type="project" value="TreeGrafter"/>
</dbReference>
<dbReference type="GO" id="GO:0032259">
    <property type="term" value="P:methylation"/>
    <property type="evidence" value="ECO:0007669"/>
    <property type="project" value="UniProtKB-KW"/>
</dbReference>
<dbReference type="InterPro" id="IPR029063">
    <property type="entry name" value="SAM-dependent_MTases_sf"/>
</dbReference>
<protein>
    <recommendedName>
        <fullName evidence="1">DNA (cytosine-5-)-methyltransferase</fullName>
        <ecNumber evidence="1">2.1.1.37</ecNumber>
    </recommendedName>
</protein>
<dbReference type="GO" id="GO:0009307">
    <property type="term" value="P:DNA restriction-modification system"/>
    <property type="evidence" value="ECO:0007669"/>
    <property type="project" value="UniProtKB-KW"/>
</dbReference>
<dbReference type="EC" id="2.1.1.37" evidence="1"/>
<keyword evidence="2 6" id="KW-0489">Methyltransferase</keyword>
<reference evidence="8 9" key="1">
    <citation type="submission" date="2016-04" db="EMBL/GenBank/DDBJ databases">
        <authorList>
            <person name="Evans L.H."/>
            <person name="Alamgir A."/>
            <person name="Owens N."/>
            <person name="Weber N.D."/>
            <person name="Virtaneva K."/>
            <person name="Barbian K."/>
            <person name="Babar A."/>
            <person name="Rosenke K."/>
        </authorList>
    </citation>
    <scope>NUCLEOTIDE SEQUENCE [LARGE SCALE GENOMIC DNA]</scope>
    <source>
        <strain evidence="8 9">IFM 0406</strain>
    </source>
</reference>
<keyword evidence="3 6" id="KW-0808">Transferase</keyword>
<feature type="active site" evidence="6">
    <location>
        <position position="73"/>
    </location>
</feature>
<evidence type="ECO:0000256" key="4">
    <source>
        <dbReference type="ARBA" id="ARBA00022691"/>
    </source>
</evidence>
<evidence type="ECO:0000256" key="6">
    <source>
        <dbReference type="PROSITE-ProRule" id="PRU01016"/>
    </source>
</evidence>
<evidence type="ECO:0000256" key="3">
    <source>
        <dbReference type="ARBA" id="ARBA00022679"/>
    </source>
</evidence>
<dbReference type="InterPro" id="IPR001525">
    <property type="entry name" value="C5_MeTfrase"/>
</dbReference>
<dbReference type="InterPro" id="IPR050390">
    <property type="entry name" value="C5-Methyltransferase"/>
</dbReference>
<dbReference type="EMBL" id="LWGR01000013">
    <property type="protein sequence ID" value="KZM70956.1"/>
    <property type="molecule type" value="Genomic_DNA"/>
</dbReference>
<dbReference type="OrthoDB" id="9813719at2"/>
<evidence type="ECO:0000256" key="2">
    <source>
        <dbReference type="ARBA" id="ARBA00022603"/>
    </source>
</evidence>
<keyword evidence="4 6" id="KW-0949">S-adenosyl-L-methionine</keyword>
<comment type="caution">
    <text evidence="8">The sequence shown here is derived from an EMBL/GenBank/DDBJ whole genome shotgun (WGS) entry which is preliminary data.</text>
</comment>
<evidence type="ECO:0000256" key="1">
    <source>
        <dbReference type="ARBA" id="ARBA00011975"/>
    </source>
</evidence>
<evidence type="ECO:0000256" key="5">
    <source>
        <dbReference type="ARBA" id="ARBA00022747"/>
    </source>
</evidence>
<proteinExistence type="inferred from homology"/>
<comment type="similarity">
    <text evidence="6">Belongs to the class I-like SAM-binding methyltransferase superfamily. C5-methyltransferase family.</text>
</comment>
<dbReference type="PANTHER" id="PTHR10629">
    <property type="entry name" value="CYTOSINE-SPECIFIC METHYLTRANSFERASE"/>
    <property type="match status" value="1"/>
</dbReference>
<sequence>MRIGSLFSGAGMLDVAALHVFPGASVAWHCENDPAASKILAHHWPDVLNFGDVAEIDWTAVEPVDVITGGFPCQDVSAAGLRAGLSDGTRSGLWSRMRDAIEVIRPRWVLIENVRGLLNAPAVRRVESDPDAVADGPSRPVLRAIGAVLGDLADIGYDAEWTCVRACDVGACHQRTRVLVLAHPADADRARSQGRGEPAGPDQSGASAHGRRRHVAGHGEPDIARGVPGTVTVLLPTSSVADGTGGHVTRSGDRRDELLLGGLARAYGEGALLPTPRASDGAKGGPNQRGSSGDLMLPSAVQRLPPTPNASDGTGGSAHPQTRAGHATQLIDYVLYHGSSRWGDYEAGIVRQQRLSRPAPPPTEPTRHGRMRLSARFAEWMMFWPDGWVTDPALGLSRIEQLRVIGNGVVPPQAVAGFRHLHTVCQVAR</sequence>
<keyword evidence="5" id="KW-0680">Restriction system</keyword>
<feature type="region of interest" description="Disordered" evidence="7">
    <location>
        <begin position="272"/>
        <end position="322"/>
    </location>
</feature>
<evidence type="ECO:0000256" key="7">
    <source>
        <dbReference type="SAM" id="MobiDB-lite"/>
    </source>
</evidence>
<name>A0A164K2B8_9NOCA</name>
<dbReference type="STRING" id="455432.AWN90_41260"/>
<accession>A0A164K2B8</accession>
<gene>
    <name evidence="8" type="ORF">AWN90_41260</name>
</gene>
<dbReference type="Gene3D" id="3.40.50.150">
    <property type="entry name" value="Vaccinia Virus protein VP39"/>
    <property type="match status" value="1"/>
</dbReference>
<dbReference type="PANTHER" id="PTHR10629:SF50">
    <property type="entry name" value="DNA (CYTOSINE-5)-METHYLTRANSFERASE CMT3"/>
    <property type="match status" value="1"/>
</dbReference>
<dbReference type="AlphaFoldDB" id="A0A164K2B8"/>
<dbReference type="PROSITE" id="PS51679">
    <property type="entry name" value="SAM_MT_C5"/>
    <property type="match status" value="1"/>
</dbReference>
<organism evidence="8 9">
    <name type="scientific">Nocardia terpenica</name>
    <dbReference type="NCBI Taxonomy" id="455432"/>
    <lineage>
        <taxon>Bacteria</taxon>
        <taxon>Bacillati</taxon>
        <taxon>Actinomycetota</taxon>
        <taxon>Actinomycetes</taxon>
        <taxon>Mycobacteriales</taxon>
        <taxon>Nocardiaceae</taxon>
        <taxon>Nocardia</taxon>
    </lineage>
</organism>
<dbReference type="Pfam" id="PF00145">
    <property type="entry name" value="DNA_methylase"/>
    <property type="match status" value="1"/>
</dbReference>